<dbReference type="STRING" id="113540.ENSSFOP00015078251"/>
<dbReference type="GO" id="GO:0005615">
    <property type="term" value="C:extracellular space"/>
    <property type="evidence" value="ECO:0007669"/>
    <property type="project" value="TreeGrafter"/>
</dbReference>
<dbReference type="InterPro" id="IPR055343">
    <property type="entry name" value="CREG_beta-barrel"/>
</dbReference>
<dbReference type="InterPro" id="IPR012349">
    <property type="entry name" value="Split_barrel_FMN-bd"/>
</dbReference>
<dbReference type="PANTHER" id="PTHR13343:SF15">
    <property type="entry name" value="PROTEIN CREG2"/>
    <property type="match status" value="1"/>
</dbReference>
<reference evidence="7 8" key="1">
    <citation type="submission" date="2015-08" db="EMBL/GenBank/DDBJ databases">
        <title>The genome of the Asian arowana (Scleropages formosus).</title>
        <authorList>
            <person name="Tan M.H."/>
            <person name="Gan H.M."/>
            <person name="Croft L.J."/>
            <person name="Austin C.M."/>
        </authorList>
    </citation>
    <scope>NUCLEOTIDE SEQUENCE [LARGE SCALE GENOMIC DNA]</scope>
    <source>
        <strain evidence="7">Aro1</strain>
    </source>
</reference>
<accession>A0A0P7U153</accession>
<comment type="caution">
    <text evidence="7">The sequence shown here is derived from an EMBL/GenBank/DDBJ whole genome shotgun (WGS) entry which is preliminary data.</text>
</comment>
<evidence type="ECO:0000259" key="6">
    <source>
        <dbReference type="Pfam" id="PF13883"/>
    </source>
</evidence>
<evidence type="ECO:0000256" key="1">
    <source>
        <dbReference type="ARBA" id="ARBA00004613"/>
    </source>
</evidence>
<evidence type="ECO:0000313" key="7">
    <source>
        <dbReference type="EMBL" id="KPP67855.1"/>
    </source>
</evidence>
<dbReference type="PANTHER" id="PTHR13343">
    <property type="entry name" value="CREG1 PROTEIN"/>
    <property type="match status" value="1"/>
</dbReference>
<dbReference type="AlphaFoldDB" id="A0A0P7U153"/>
<keyword evidence="5" id="KW-0325">Glycoprotein</keyword>
<proteinExistence type="inferred from homology"/>
<comment type="subcellular location">
    <subcellularLocation>
        <location evidence="1">Secreted</location>
    </subcellularLocation>
</comment>
<evidence type="ECO:0000256" key="4">
    <source>
        <dbReference type="ARBA" id="ARBA00022729"/>
    </source>
</evidence>
<evidence type="ECO:0000256" key="5">
    <source>
        <dbReference type="ARBA" id="ARBA00023180"/>
    </source>
</evidence>
<evidence type="ECO:0000313" key="8">
    <source>
        <dbReference type="Proteomes" id="UP000034805"/>
    </source>
</evidence>
<evidence type="ECO:0000256" key="3">
    <source>
        <dbReference type="ARBA" id="ARBA00022525"/>
    </source>
</evidence>
<dbReference type="SUPFAM" id="SSF50475">
    <property type="entry name" value="FMN-binding split barrel"/>
    <property type="match status" value="1"/>
</dbReference>
<evidence type="ECO:0000256" key="2">
    <source>
        <dbReference type="ARBA" id="ARBA00009230"/>
    </source>
</evidence>
<comment type="similarity">
    <text evidence="2">Belongs to the CREG family.</text>
</comment>
<dbReference type="Pfam" id="PF13883">
    <property type="entry name" value="CREG_beta-barrel"/>
    <property type="match status" value="1"/>
</dbReference>
<organism evidence="7 8">
    <name type="scientific">Scleropages formosus</name>
    <name type="common">Asian bonytongue</name>
    <name type="synonym">Osteoglossum formosum</name>
    <dbReference type="NCBI Taxonomy" id="113540"/>
    <lineage>
        <taxon>Eukaryota</taxon>
        <taxon>Metazoa</taxon>
        <taxon>Chordata</taxon>
        <taxon>Craniata</taxon>
        <taxon>Vertebrata</taxon>
        <taxon>Euteleostomi</taxon>
        <taxon>Actinopterygii</taxon>
        <taxon>Neopterygii</taxon>
        <taxon>Teleostei</taxon>
        <taxon>Osteoglossocephala</taxon>
        <taxon>Osteoglossomorpha</taxon>
        <taxon>Osteoglossiformes</taxon>
        <taxon>Osteoglossidae</taxon>
        <taxon>Scleropages</taxon>
    </lineage>
</organism>
<protein>
    <submittedName>
        <fullName evidence="7">Protein CREG2-like</fullName>
    </submittedName>
</protein>
<sequence>MPLRSTMCSDARAGSVQWNVLLSAASVLSVLCRSGEGYAVRNHAVSWAATSEAEAEERELHGSSGEEREAASALLGGTGGMWRQAYPAASIYSEDADRRSAPLLDAEHLERVSSPSTVFTYRMEGLKAGGGVPTPPVGGEAARAARDAAHRSDWGFLCALPPQEQVPSVGCACIKGVPFGNIFSLSDGPQGNSTGIPYFYVTARDYTVSSLRRSPAASLSFPEVGGDFCRKSVYKPEESRCVRLTLVGRMVEVDPEEVPFAEETVFSRHPVMKKWPVEHGWFFMKLIVDQVWLQDWVGGLSRVPLEEYLKANPY</sequence>
<gene>
    <name evidence="7" type="ORF">Z043_113508</name>
</gene>
<dbReference type="FunFam" id="2.30.110.10:FF:000004">
    <property type="entry name" value="Cellular repressor of E1A-stimulated genes 1"/>
    <property type="match status" value="1"/>
</dbReference>
<dbReference type="Gene3D" id="2.30.110.10">
    <property type="entry name" value="Electron Transport, Fmn-binding Protein, Chain A"/>
    <property type="match status" value="1"/>
</dbReference>
<keyword evidence="4" id="KW-0732">Signal</keyword>
<dbReference type="GO" id="GO:0012505">
    <property type="term" value="C:endomembrane system"/>
    <property type="evidence" value="ECO:0007669"/>
    <property type="project" value="UniProtKB-ARBA"/>
</dbReference>
<dbReference type="EMBL" id="JARO02004817">
    <property type="protein sequence ID" value="KPP67855.1"/>
    <property type="molecule type" value="Genomic_DNA"/>
</dbReference>
<dbReference type="Proteomes" id="UP000034805">
    <property type="component" value="Unassembled WGS sequence"/>
</dbReference>
<feature type="domain" description="CREG-like beta-barrel" evidence="6">
    <location>
        <begin position="140"/>
        <end position="310"/>
    </location>
</feature>
<name>A0A0P7U153_SCLFO</name>
<dbReference type="GO" id="GO:0005737">
    <property type="term" value="C:cytoplasm"/>
    <property type="evidence" value="ECO:0007669"/>
    <property type="project" value="UniProtKB-ARBA"/>
</dbReference>
<keyword evidence="3" id="KW-0964">Secreted</keyword>